<dbReference type="GO" id="GO:0140663">
    <property type="term" value="F:ATP-dependent FeS chaperone activity"/>
    <property type="evidence" value="ECO:0007669"/>
    <property type="project" value="InterPro"/>
</dbReference>
<comment type="similarity">
    <text evidence="6">Belongs to the Mrp/NBP35 ATP-binding proteins family.</text>
</comment>
<dbReference type="GO" id="GO:0016226">
    <property type="term" value="P:iron-sulfur cluster assembly"/>
    <property type="evidence" value="ECO:0007669"/>
    <property type="project" value="InterPro"/>
</dbReference>
<dbReference type="Pfam" id="PF10609">
    <property type="entry name" value="ParA"/>
    <property type="match status" value="1"/>
</dbReference>
<proteinExistence type="inferred from homology"/>
<dbReference type="PANTHER" id="PTHR42961">
    <property type="entry name" value="IRON-SULFUR PROTEIN NUBPL"/>
    <property type="match status" value="1"/>
</dbReference>
<dbReference type="RefSeq" id="WP_338606602.1">
    <property type="nucleotide sequence ID" value="NZ_AP028679.1"/>
</dbReference>
<dbReference type="InterPro" id="IPR019591">
    <property type="entry name" value="Mrp/NBP35_ATP-bd"/>
</dbReference>
<keyword evidence="5 6" id="KW-0411">Iron-sulfur</keyword>
<reference evidence="9" key="1">
    <citation type="journal article" date="2023" name="Arch. Microbiol.">
        <title>Desulfoferula mesophilus gen. nov. sp. nov., a mesophilic sulfate-reducing bacterium isolated from a brackish lake sediment.</title>
        <authorList>
            <person name="Watanabe T."/>
            <person name="Yabe T."/>
            <person name="Tsuji J.M."/>
            <person name="Fukui M."/>
        </authorList>
    </citation>
    <scope>NUCLEOTIDE SEQUENCE [LARGE SCALE GENOMIC DNA]</scope>
    <source>
        <strain evidence="9">12FAK</strain>
    </source>
</reference>
<dbReference type="InterPro" id="IPR027417">
    <property type="entry name" value="P-loop_NTPase"/>
</dbReference>
<keyword evidence="6" id="KW-0378">Hydrolase</keyword>
<dbReference type="Gene3D" id="3.30.300.130">
    <property type="entry name" value="Fe-S cluster assembly (FSCA)"/>
    <property type="match status" value="1"/>
</dbReference>
<evidence type="ECO:0000256" key="2">
    <source>
        <dbReference type="ARBA" id="ARBA00022741"/>
    </source>
</evidence>
<feature type="compositionally biased region" description="Basic and acidic residues" evidence="7">
    <location>
        <begin position="80"/>
        <end position="98"/>
    </location>
</feature>
<dbReference type="HAMAP" id="MF_02040">
    <property type="entry name" value="Mrp_NBP35"/>
    <property type="match status" value="1"/>
</dbReference>
<dbReference type="InterPro" id="IPR044304">
    <property type="entry name" value="NUBPL-like"/>
</dbReference>
<sequence>MSDKNQEFPIDQELEAPLKKVRYPGFDMDILSMQLVTEARLLEGKAVIQLRPVSAPPEVREELENQIAAMVREATGVAEVEVHSPEPPQPKKQEEKGPHAIDGVKWVVPVASGKGGVGKSTVAVNLAMALSSQGLKVGILDLDLYGPSVPMMLGVTGVQPDAVGDKIAPIMAHGLKAMSVGFLIKADTALIWRGPLVMKAVRQLLHEVAWAPLDVLILDLPPGTGDVQISMAQEVPITGAVVVTTPQDVALTDAIKGVDMFRQVNAPLMGIVENMSYFNCPDCGSRHEIFGHGSVKPLCEKLGVPYLGEIPLDPTLRQLADLGQPKTVLESPAGEPYRELAKKVMAQLQSQD</sequence>
<feature type="binding site" evidence="6">
    <location>
        <begin position="113"/>
        <end position="120"/>
    </location>
    <ligand>
        <name>ATP</name>
        <dbReference type="ChEBI" id="CHEBI:30616"/>
    </ligand>
</feature>
<dbReference type="Gene3D" id="3.40.50.300">
    <property type="entry name" value="P-loop containing nucleotide triphosphate hydrolases"/>
    <property type="match status" value="1"/>
</dbReference>
<evidence type="ECO:0000256" key="4">
    <source>
        <dbReference type="ARBA" id="ARBA00023004"/>
    </source>
</evidence>
<dbReference type="KEGG" id="dmp:FAK_19970"/>
<gene>
    <name evidence="8" type="ORF">FAK_19970</name>
</gene>
<keyword evidence="9" id="KW-1185">Reference proteome</keyword>
<evidence type="ECO:0000256" key="3">
    <source>
        <dbReference type="ARBA" id="ARBA00022840"/>
    </source>
</evidence>
<dbReference type="CDD" id="cd02037">
    <property type="entry name" value="Mrp_NBP35"/>
    <property type="match status" value="1"/>
</dbReference>
<evidence type="ECO:0000256" key="5">
    <source>
        <dbReference type="ARBA" id="ARBA00023014"/>
    </source>
</evidence>
<organism evidence="8 9">
    <name type="scientific">Desulfoferula mesophila</name>
    <dbReference type="NCBI Taxonomy" id="3058419"/>
    <lineage>
        <taxon>Bacteria</taxon>
        <taxon>Pseudomonadati</taxon>
        <taxon>Thermodesulfobacteriota</taxon>
        <taxon>Desulfarculia</taxon>
        <taxon>Desulfarculales</taxon>
        <taxon>Desulfarculaceae</taxon>
        <taxon>Desulfoferula</taxon>
    </lineage>
</organism>
<feature type="region of interest" description="Disordered" evidence="7">
    <location>
        <begin position="79"/>
        <end position="98"/>
    </location>
</feature>
<dbReference type="InterPro" id="IPR033756">
    <property type="entry name" value="YlxH/NBP35"/>
</dbReference>
<dbReference type="FunFam" id="3.40.50.300:FF:001119">
    <property type="entry name" value="Iron-sulfur cluster carrier protein"/>
    <property type="match status" value="1"/>
</dbReference>
<evidence type="ECO:0000313" key="8">
    <source>
        <dbReference type="EMBL" id="BEQ14931.1"/>
    </source>
</evidence>
<dbReference type="PANTHER" id="PTHR42961:SF2">
    <property type="entry name" value="IRON-SULFUR PROTEIN NUBPL"/>
    <property type="match status" value="1"/>
</dbReference>
<evidence type="ECO:0000256" key="7">
    <source>
        <dbReference type="SAM" id="MobiDB-lite"/>
    </source>
</evidence>
<keyword evidence="2 6" id="KW-0547">Nucleotide-binding</keyword>
<keyword evidence="3 6" id="KW-0067">ATP-binding</keyword>
<evidence type="ECO:0000256" key="6">
    <source>
        <dbReference type="HAMAP-Rule" id="MF_02040"/>
    </source>
</evidence>
<evidence type="ECO:0000256" key="1">
    <source>
        <dbReference type="ARBA" id="ARBA00022723"/>
    </source>
</evidence>
<dbReference type="AlphaFoldDB" id="A0AAU9EWV1"/>
<evidence type="ECO:0000313" key="9">
    <source>
        <dbReference type="Proteomes" id="UP001366166"/>
    </source>
</evidence>
<dbReference type="SUPFAM" id="SSF52540">
    <property type="entry name" value="P-loop containing nucleoside triphosphate hydrolases"/>
    <property type="match status" value="1"/>
</dbReference>
<dbReference type="GO" id="GO:0046872">
    <property type="term" value="F:metal ion binding"/>
    <property type="evidence" value="ECO:0007669"/>
    <property type="project" value="UniProtKB-KW"/>
</dbReference>
<keyword evidence="4 6" id="KW-0408">Iron</keyword>
<dbReference type="GO" id="GO:0051539">
    <property type="term" value="F:4 iron, 4 sulfur cluster binding"/>
    <property type="evidence" value="ECO:0007669"/>
    <property type="project" value="TreeGrafter"/>
</dbReference>
<accession>A0AAU9EWV1</accession>
<dbReference type="InterPro" id="IPR000808">
    <property type="entry name" value="Mrp-like_CS"/>
</dbReference>
<dbReference type="EMBL" id="AP028679">
    <property type="protein sequence ID" value="BEQ14931.1"/>
    <property type="molecule type" value="Genomic_DNA"/>
</dbReference>
<comment type="subunit">
    <text evidence="6">Homodimer.</text>
</comment>
<name>A0AAU9EWV1_9BACT</name>
<dbReference type="PROSITE" id="PS01215">
    <property type="entry name" value="MRP"/>
    <property type="match status" value="1"/>
</dbReference>
<dbReference type="GO" id="GO:0005524">
    <property type="term" value="F:ATP binding"/>
    <property type="evidence" value="ECO:0007669"/>
    <property type="project" value="UniProtKB-UniRule"/>
</dbReference>
<comment type="function">
    <text evidence="6">Binds and transfers iron-sulfur (Fe-S) clusters to target apoproteins. Can hydrolyze ATP.</text>
</comment>
<dbReference type="Proteomes" id="UP001366166">
    <property type="component" value="Chromosome"/>
</dbReference>
<dbReference type="SUPFAM" id="SSF117916">
    <property type="entry name" value="Fe-S cluster assembly (FSCA) domain-like"/>
    <property type="match status" value="1"/>
</dbReference>
<dbReference type="GO" id="GO:0016887">
    <property type="term" value="F:ATP hydrolysis activity"/>
    <property type="evidence" value="ECO:0007669"/>
    <property type="project" value="UniProtKB-UniRule"/>
</dbReference>
<dbReference type="InterPro" id="IPR034904">
    <property type="entry name" value="FSCA_dom_sf"/>
</dbReference>
<protein>
    <recommendedName>
        <fullName evidence="6">Iron-sulfur cluster carrier protein</fullName>
    </recommendedName>
</protein>
<keyword evidence="1 6" id="KW-0479">Metal-binding</keyword>